<organism evidence="8 9">
    <name type="scientific">Candidatus Moanibacter tarae</name>
    <dbReference type="NCBI Taxonomy" id="2200854"/>
    <lineage>
        <taxon>Bacteria</taxon>
        <taxon>Pseudomonadati</taxon>
        <taxon>Verrucomicrobiota</taxon>
        <taxon>Opitutia</taxon>
        <taxon>Puniceicoccales</taxon>
        <taxon>Puniceicoccales incertae sedis</taxon>
        <taxon>Candidatus Moanibacter</taxon>
    </lineage>
</organism>
<evidence type="ECO:0000313" key="9">
    <source>
        <dbReference type="Proteomes" id="UP000247465"/>
    </source>
</evidence>
<keyword evidence="3 6" id="KW-0489">Methyltransferase</keyword>
<dbReference type="InterPro" id="IPR035996">
    <property type="entry name" value="4pyrrol_Methylase_sf"/>
</dbReference>
<dbReference type="PANTHER" id="PTHR46111:SF1">
    <property type="entry name" value="RIBOSOMAL RNA SMALL SUBUNIT METHYLTRANSFERASE I"/>
    <property type="match status" value="1"/>
</dbReference>
<keyword evidence="2 6" id="KW-0698">rRNA processing</keyword>
<keyword evidence="1 6" id="KW-0963">Cytoplasm</keyword>
<dbReference type="PANTHER" id="PTHR46111">
    <property type="entry name" value="RIBOSOMAL RNA SMALL SUBUNIT METHYLTRANSFERASE I"/>
    <property type="match status" value="1"/>
</dbReference>
<protein>
    <recommendedName>
        <fullName evidence="6">Ribosomal RNA small subunit methyltransferase I</fullName>
        <ecNumber evidence="6">2.1.1.198</ecNumber>
    </recommendedName>
    <alternativeName>
        <fullName evidence="6">16S rRNA 2'-O-ribose C1402 methyltransferase</fullName>
    </alternativeName>
    <alternativeName>
        <fullName evidence="6">rRNA (cytidine-2'-O-)-methyltransferase RsmI</fullName>
    </alternativeName>
</protein>
<reference evidence="8 9" key="1">
    <citation type="submission" date="2018-06" db="EMBL/GenBank/DDBJ databases">
        <title>Draft Genome Sequence of a Novel Marine Bacterium Related to the Verrucomicrobia.</title>
        <authorList>
            <person name="Vosseberg J."/>
            <person name="Martijn J."/>
            <person name="Ettema T.J.G."/>
        </authorList>
    </citation>
    <scope>NUCLEOTIDE SEQUENCE [LARGE SCALE GENOMIC DNA]</scope>
    <source>
        <strain evidence="8">TARA_B100001123</strain>
    </source>
</reference>
<sequence>MANPETESQSLAIQAAQPGHLYIVATPIGNLLDLTERAVGILSSSDLIACENVRKTIRLLEHWGLNRRVVKYGEHNESRQAIRLAEALSNGKAVSLVSEAGTPCVSDPGFRIVRECRRRSLPVVPLPGPSAPIAALSASGLPSDGFLFLGFLSSKQKARKRIFEQFRDFQYTLILLESSHRIIDSLKDLVEVMGKTRTICVAREMTKIHETFHVGHAESVTQEVAGGKTKGEFVILIAKEGYEL</sequence>
<evidence type="ECO:0000256" key="2">
    <source>
        <dbReference type="ARBA" id="ARBA00022552"/>
    </source>
</evidence>
<dbReference type="GO" id="GO:0005737">
    <property type="term" value="C:cytoplasm"/>
    <property type="evidence" value="ECO:0007669"/>
    <property type="project" value="UniProtKB-SubCell"/>
</dbReference>
<dbReference type="InterPro" id="IPR014777">
    <property type="entry name" value="4pyrrole_Mease_sub1"/>
</dbReference>
<proteinExistence type="inferred from homology"/>
<dbReference type="CDD" id="cd11648">
    <property type="entry name" value="RsmI"/>
    <property type="match status" value="1"/>
</dbReference>
<dbReference type="PIRSF" id="PIRSF005917">
    <property type="entry name" value="MTase_YraL"/>
    <property type="match status" value="1"/>
</dbReference>
<keyword evidence="5 6" id="KW-0949">S-adenosyl-L-methionine</keyword>
<evidence type="ECO:0000313" key="8">
    <source>
        <dbReference type="EMBL" id="AWT60502.1"/>
    </source>
</evidence>
<dbReference type="InterPro" id="IPR014776">
    <property type="entry name" value="4pyrrole_Mease_sub2"/>
</dbReference>
<feature type="domain" description="Tetrapyrrole methylase" evidence="7">
    <location>
        <begin position="20"/>
        <end position="218"/>
    </location>
</feature>
<keyword evidence="4 6" id="KW-0808">Transferase</keyword>
<dbReference type="KEGG" id="mtar:DF168_01716"/>
<accession>A0A2Z4AR91</accession>
<gene>
    <name evidence="6 8" type="primary">rsmI</name>
    <name evidence="8" type="ORF">DF168_01716</name>
</gene>
<dbReference type="AlphaFoldDB" id="A0A2Z4AR91"/>
<evidence type="ECO:0000259" key="7">
    <source>
        <dbReference type="Pfam" id="PF00590"/>
    </source>
</evidence>
<evidence type="ECO:0000256" key="6">
    <source>
        <dbReference type="HAMAP-Rule" id="MF_01877"/>
    </source>
</evidence>
<dbReference type="FunFam" id="3.30.950.10:FF:000002">
    <property type="entry name" value="Ribosomal RNA small subunit methyltransferase I"/>
    <property type="match status" value="1"/>
</dbReference>
<comment type="catalytic activity">
    <reaction evidence="6">
        <text>cytidine(1402) in 16S rRNA + S-adenosyl-L-methionine = 2'-O-methylcytidine(1402) in 16S rRNA + S-adenosyl-L-homocysteine + H(+)</text>
        <dbReference type="Rhea" id="RHEA:42924"/>
        <dbReference type="Rhea" id="RHEA-COMP:10285"/>
        <dbReference type="Rhea" id="RHEA-COMP:10286"/>
        <dbReference type="ChEBI" id="CHEBI:15378"/>
        <dbReference type="ChEBI" id="CHEBI:57856"/>
        <dbReference type="ChEBI" id="CHEBI:59789"/>
        <dbReference type="ChEBI" id="CHEBI:74495"/>
        <dbReference type="ChEBI" id="CHEBI:82748"/>
        <dbReference type="EC" id="2.1.1.198"/>
    </reaction>
</comment>
<dbReference type="NCBIfam" id="TIGR00096">
    <property type="entry name" value="16S rRNA (cytidine(1402)-2'-O)-methyltransferase"/>
    <property type="match status" value="1"/>
</dbReference>
<dbReference type="InterPro" id="IPR008189">
    <property type="entry name" value="rRNA_ssu_MeTfrase_I"/>
</dbReference>
<dbReference type="EMBL" id="CP029803">
    <property type="protein sequence ID" value="AWT60502.1"/>
    <property type="molecule type" value="Genomic_DNA"/>
</dbReference>
<dbReference type="Gene3D" id="3.40.1010.10">
    <property type="entry name" value="Cobalt-precorrin-4 Transmethylase, Domain 1"/>
    <property type="match status" value="1"/>
</dbReference>
<dbReference type="InterPro" id="IPR000878">
    <property type="entry name" value="4pyrrol_Mease"/>
</dbReference>
<evidence type="ECO:0000256" key="1">
    <source>
        <dbReference type="ARBA" id="ARBA00022490"/>
    </source>
</evidence>
<comment type="function">
    <text evidence="6">Catalyzes the 2'-O-methylation of the ribose of cytidine 1402 (C1402) in 16S rRNA.</text>
</comment>
<comment type="similarity">
    <text evidence="6">Belongs to the methyltransferase superfamily. RsmI family.</text>
</comment>
<dbReference type="GO" id="GO:0070677">
    <property type="term" value="F:rRNA (cytosine-2'-O-)-methyltransferase activity"/>
    <property type="evidence" value="ECO:0007669"/>
    <property type="project" value="UniProtKB-UniRule"/>
</dbReference>
<comment type="subcellular location">
    <subcellularLocation>
        <location evidence="6">Cytoplasm</location>
    </subcellularLocation>
</comment>
<dbReference type="Pfam" id="PF00590">
    <property type="entry name" value="TP_methylase"/>
    <property type="match status" value="1"/>
</dbReference>
<evidence type="ECO:0000256" key="5">
    <source>
        <dbReference type="ARBA" id="ARBA00022691"/>
    </source>
</evidence>
<name>A0A2Z4AR91_9BACT</name>
<dbReference type="Gene3D" id="3.30.950.10">
    <property type="entry name" value="Methyltransferase, Cobalt-precorrin-4 Transmethylase, Domain 2"/>
    <property type="match status" value="1"/>
</dbReference>
<dbReference type="SUPFAM" id="SSF53790">
    <property type="entry name" value="Tetrapyrrole methylase"/>
    <property type="match status" value="1"/>
</dbReference>
<dbReference type="Proteomes" id="UP000247465">
    <property type="component" value="Chromosome"/>
</dbReference>
<evidence type="ECO:0000256" key="4">
    <source>
        <dbReference type="ARBA" id="ARBA00022679"/>
    </source>
</evidence>
<dbReference type="HAMAP" id="MF_01877">
    <property type="entry name" value="16SrRNA_methyltr_I"/>
    <property type="match status" value="1"/>
</dbReference>
<evidence type="ECO:0000256" key="3">
    <source>
        <dbReference type="ARBA" id="ARBA00022603"/>
    </source>
</evidence>
<dbReference type="EC" id="2.1.1.198" evidence="6"/>